<dbReference type="InterPro" id="IPR046540">
    <property type="entry name" value="DMFA2_C"/>
</dbReference>
<feature type="domain" description="DUF4082" evidence="2">
    <location>
        <begin position="727"/>
        <end position="872"/>
    </location>
</feature>
<dbReference type="InterPro" id="IPR014756">
    <property type="entry name" value="Ig_E-set"/>
</dbReference>
<dbReference type="SUPFAM" id="SSF81296">
    <property type="entry name" value="E set domains"/>
    <property type="match status" value="1"/>
</dbReference>
<feature type="domain" description="DUF4082" evidence="2">
    <location>
        <begin position="887"/>
        <end position="1032"/>
    </location>
</feature>
<accession>A0ABV5S6N0</accession>
<dbReference type="Proteomes" id="UP001589532">
    <property type="component" value="Unassembled WGS sequence"/>
</dbReference>
<proteinExistence type="predicted"/>
<feature type="region of interest" description="Disordered" evidence="1">
    <location>
        <begin position="453"/>
        <end position="475"/>
    </location>
</feature>
<name>A0ABV5S6N0_9ACTN</name>
<evidence type="ECO:0000256" key="1">
    <source>
        <dbReference type="SAM" id="MobiDB-lite"/>
    </source>
</evidence>
<comment type="caution">
    <text evidence="4">The sequence shown here is derived from an EMBL/GenBank/DDBJ whole genome shotgun (WGS) entry which is preliminary data.</text>
</comment>
<sequence length="1040" mass="111681">MSVNHGETVQFKVLTPSTDYRLDIYRMGYYSGLGARLITTVQPSVPLPQTQPACLTDSSTGLIDCGNWAVSASWDVPADAVSGVYIAKLVREDVSDQASQMIFVVRDDTRQSDLLVQTSDATWQAYNDYGGNNLYTGAPVGRAFKVSYNRPFNTRSYSPYSWFFDSEYPMVRWLEANAYDVSYTTNVDTVTRGAAILGHKVFMSSGHDEYWSNEMRSNVQNARDNGVNLTFFSGNEIFWKTRWESSIADGTAFRTMVCYKETLANNTRLDPTSTWTGTWRDPRYSPPADGGRPENALTGTLFMVNGVVNDSMQVPSDFSDMRLWRNTAIANLSPGQVVTFPAGTLGYEWDEAPDNEVTPPGLVKFSRTTVHTTSKFLLNYGSLYGDGTATHSLVLYRASSGALVFGAGTTQWAWGLDAVHDRAGSPTDINMQQATVNLFADMRAQPASLQSGLVPATPSTDTSPPTSTVVNPSTGAGVVPGRTVTIQGTASDTGGGVVGGVEVSFDGTRWFHATGRNAWQYQWTPTGNGPATIRVRAVDDIGNLQTNPTTVNVTVGGTCCTLWSSTTVPAVASYSDSHSVELGVKFKATTPGLISGIRFYKGSANTGTHVGHLWTSTGTLLAQATFTNETASGWQQVNFSTPVAVSANTTYIASYFAPSGHYSVSRPYFTTGYSNYPLTAPASADSGGNGVYAYASTGTFPTETFQDSNYWVDVVYAPTFSLWDDTATPATQSFADNQAVTLGVKFTASMSGVISGIRFYKGSLNTGTHVGSLWSSSGTLLASATFTNESASGWQEVNFSTPVGVTANTTYIASYFTPSGFYSLTRPYFGTAYNNGPLTAPASSTSGGNAVYTYGAANAFPTSTYQSSNYWVDVVYAPTFSLWDDTATPATQSFADNQAVTLGVKFTTTTNGFISGIRFYKGSLNTGTHVGSLWSSSGTLLASATFTNESASGWQQVNFSTPVAVTANTTYIASYYTSSGFYSVSRLYFVNPYINGPLTALASSNLSGNGVYSYGATNTFPTNTYQSTNYWVDVAFAVSD</sequence>
<dbReference type="EMBL" id="JBHMBW010000029">
    <property type="protein sequence ID" value="MFB9627332.1"/>
    <property type="molecule type" value="Genomic_DNA"/>
</dbReference>
<feature type="domain" description="N,N-dimethylformamidase beta subunit-like C-terminal" evidence="3">
    <location>
        <begin position="22"/>
        <end position="417"/>
    </location>
</feature>
<reference evidence="4 5" key="1">
    <citation type="submission" date="2024-09" db="EMBL/GenBank/DDBJ databases">
        <authorList>
            <person name="Sun Q."/>
            <person name="Mori K."/>
        </authorList>
    </citation>
    <scope>NUCLEOTIDE SEQUENCE [LARGE SCALE GENOMIC DNA]</scope>
    <source>
        <strain evidence="4 5">JCM 3143</strain>
    </source>
</reference>
<dbReference type="Pfam" id="PF20254">
    <property type="entry name" value="DMFA2_C"/>
    <property type="match status" value="1"/>
</dbReference>
<dbReference type="Gene3D" id="2.60.40.10">
    <property type="entry name" value="Immunoglobulins"/>
    <property type="match status" value="1"/>
</dbReference>
<protein>
    <submittedName>
        <fullName evidence="4">DUF4082 domain-containing protein</fullName>
    </submittedName>
</protein>
<dbReference type="InterPro" id="IPR013783">
    <property type="entry name" value="Ig-like_fold"/>
</dbReference>
<feature type="domain" description="DUF4082" evidence="2">
    <location>
        <begin position="567"/>
        <end position="712"/>
    </location>
</feature>
<keyword evidence="5" id="KW-1185">Reference proteome</keyword>
<gene>
    <name evidence="4" type="ORF">ACFFSA_29965</name>
</gene>
<evidence type="ECO:0000313" key="5">
    <source>
        <dbReference type="Proteomes" id="UP001589532"/>
    </source>
</evidence>
<dbReference type="InterPro" id="IPR025141">
    <property type="entry name" value="DUF4082"/>
</dbReference>
<dbReference type="RefSeq" id="WP_345001307.1">
    <property type="nucleotide sequence ID" value="NZ_BAAAXV010000009.1"/>
</dbReference>
<dbReference type="Pfam" id="PF17957">
    <property type="entry name" value="Big_7"/>
    <property type="match status" value="1"/>
</dbReference>
<evidence type="ECO:0000313" key="4">
    <source>
        <dbReference type="EMBL" id="MFB9627332.1"/>
    </source>
</evidence>
<feature type="compositionally biased region" description="Low complexity" evidence="1">
    <location>
        <begin position="454"/>
        <end position="474"/>
    </location>
</feature>
<evidence type="ECO:0000259" key="3">
    <source>
        <dbReference type="Pfam" id="PF20254"/>
    </source>
</evidence>
<evidence type="ECO:0000259" key="2">
    <source>
        <dbReference type="Pfam" id="PF13313"/>
    </source>
</evidence>
<organism evidence="4 5">
    <name type="scientific">Nonomuraea helvata</name>
    <dbReference type="NCBI Taxonomy" id="37484"/>
    <lineage>
        <taxon>Bacteria</taxon>
        <taxon>Bacillati</taxon>
        <taxon>Actinomycetota</taxon>
        <taxon>Actinomycetes</taxon>
        <taxon>Streptosporangiales</taxon>
        <taxon>Streptosporangiaceae</taxon>
        <taxon>Nonomuraea</taxon>
    </lineage>
</organism>
<dbReference type="Pfam" id="PF13313">
    <property type="entry name" value="DUF4082"/>
    <property type="match status" value="3"/>
</dbReference>